<feature type="region of interest" description="Disordered" evidence="1">
    <location>
        <begin position="161"/>
        <end position="181"/>
    </location>
</feature>
<gene>
    <name evidence="2" type="ORF">Tci_653195</name>
</gene>
<evidence type="ECO:0000313" key="2">
    <source>
        <dbReference type="EMBL" id="GFA81223.1"/>
    </source>
</evidence>
<proteinExistence type="predicted"/>
<protein>
    <recommendedName>
        <fullName evidence="3">Reverse transcriptase domain-containing protein</fullName>
    </recommendedName>
</protein>
<feature type="non-terminal residue" evidence="2">
    <location>
        <position position="1"/>
    </location>
</feature>
<comment type="caution">
    <text evidence="2">The sequence shown here is derived from an EMBL/GenBank/DDBJ whole genome shotgun (WGS) entry which is preliminary data.</text>
</comment>
<evidence type="ECO:0000256" key="1">
    <source>
        <dbReference type="SAM" id="MobiDB-lite"/>
    </source>
</evidence>
<organism evidence="2">
    <name type="scientific">Tanacetum cinerariifolium</name>
    <name type="common">Dalmatian daisy</name>
    <name type="synonym">Chrysanthemum cinerariifolium</name>
    <dbReference type="NCBI Taxonomy" id="118510"/>
    <lineage>
        <taxon>Eukaryota</taxon>
        <taxon>Viridiplantae</taxon>
        <taxon>Streptophyta</taxon>
        <taxon>Embryophyta</taxon>
        <taxon>Tracheophyta</taxon>
        <taxon>Spermatophyta</taxon>
        <taxon>Magnoliopsida</taxon>
        <taxon>eudicotyledons</taxon>
        <taxon>Gunneridae</taxon>
        <taxon>Pentapetalae</taxon>
        <taxon>asterids</taxon>
        <taxon>campanulids</taxon>
        <taxon>Asterales</taxon>
        <taxon>Asteraceae</taxon>
        <taxon>Asteroideae</taxon>
        <taxon>Anthemideae</taxon>
        <taxon>Anthemidinae</taxon>
        <taxon>Tanacetum</taxon>
    </lineage>
</organism>
<feature type="region of interest" description="Disordered" evidence="1">
    <location>
        <begin position="43"/>
        <end position="129"/>
    </location>
</feature>
<name>A0A699KAN2_TANCI</name>
<evidence type="ECO:0008006" key="3">
    <source>
        <dbReference type="Google" id="ProtNLM"/>
    </source>
</evidence>
<feature type="compositionally biased region" description="Polar residues" evidence="1">
    <location>
        <begin position="65"/>
        <end position="77"/>
    </location>
</feature>
<accession>A0A699KAN2</accession>
<dbReference type="EMBL" id="BKCJ010492674">
    <property type="protein sequence ID" value="GFA81223.1"/>
    <property type="molecule type" value="Genomic_DNA"/>
</dbReference>
<sequence length="181" mass="20415">FLLSYVCAIYRLMGEGFCWGRMVEGFAGARGLTEMDEGVAGSRSMNSWSGWHTPRIEIPSKPVPRTTSNADGTSTLTIPGPVTTKEKAQKKNDVKPRSMSMPPRPAIHRPYRPPMRTTRPNSNAATRPYVNSARPQTTQELMIILIQRVQRLERELKARTPVHKDDRGRSRSVMAWVPKKV</sequence>
<dbReference type="AlphaFoldDB" id="A0A699KAN2"/>
<feature type="compositionally biased region" description="Basic and acidic residues" evidence="1">
    <location>
        <begin position="84"/>
        <end position="96"/>
    </location>
</feature>
<reference evidence="2" key="1">
    <citation type="journal article" date="2019" name="Sci. Rep.">
        <title>Draft genome of Tanacetum cinerariifolium, the natural source of mosquito coil.</title>
        <authorList>
            <person name="Yamashiro T."/>
            <person name="Shiraishi A."/>
            <person name="Satake H."/>
            <person name="Nakayama K."/>
        </authorList>
    </citation>
    <scope>NUCLEOTIDE SEQUENCE</scope>
</reference>